<feature type="non-terminal residue" evidence="3">
    <location>
        <position position="121"/>
    </location>
</feature>
<feature type="non-terminal residue" evidence="3">
    <location>
        <position position="1"/>
    </location>
</feature>
<comment type="caution">
    <text evidence="3">The sequence shown here is derived from an EMBL/GenBank/DDBJ whole genome shotgun (WGS) entry which is preliminary data.</text>
</comment>
<evidence type="ECO:0000313" key="3">
    <source>
        <dbReference type="EMBL" id="CAK0821128.1"/>
    </source>
</evidence>
<dbReference type="InterPro" id="IPR029052">
    <property type="entry name" value="Metallo-depent_PP-like"/>
</dbReference>
<name>A0ABN9RPK7_9DINO</name>
<proteinExistence type="inferred from homology"/>
<organism evidence="3 4">
    <name type="scientific">Prorocentrum cordatum</name>
    <dbReference type="NCBI Taxonomy" id="2364126"/>
    <lineage>
        <taxon>Eukaryota</taxon>
        <taxon>Sar</taxon>
        <taxon>Alveolata</taxon>
        <taxon>Dinophyceae</taxon>
        <taxon>Prorocentrales</taxon>
        <taxon>Prorocentraceae</taxon>
        <taxon>Prorocentrum</taxon>
    </lineage>
</organism>
<dbReference type="SMART" id="SM00156">
    <property type="entry name" value="PP2Ac"/>
    <property type="match status" value="1"/>
</dbReference>
<dbReference type="EMBL" id="CAUYUJ010007550">
    <property type="protein sequence ID" value="CAK0821128.1"/>
    <property type="molecule type" value="Genomic_DNA"/>
</dbReference>
<comment type="catalytic activity">
    <reaction evidence="1">
        <text>O-phospho-L-threonyl-[protein] + H2O = L-threonyl-[protein] + phosphate</text>
        <dbReference type="Rhea" id="RHEA:47004"/>
        <dbReference type="Rhea" id="RHEA-COMP:11060"/>
        <dbReference type="Rhea" id="RHEA-COMP:11605"/>
        <dbReference type="ChEBI" id="CHEBI:15377"/>
        <dbReference type="ChEBI" id="CHEBI:30013"/>
        <dbReference type="ChEBI" id="CHEBI:43474"/>
        <dbReference type="ChEBI" id="CHEBI:61977"/>
        <dbReference type="EC" id="3.1.3.16"/>
    </reaction>
</comment>
<dbReference type="Proteomes" id="UP001189429">
    <property type="component" value="Unassembled WGS sequence"/>
</dbReference>
<keyword evidence="1" id="KW-0378">Hydrolase</keyword>
<feature type="domain" description="Serine/threonine specific protein phosphatases" evidence="2">
    <location>
        <begin position="70"/>
        <end position="75"/>
    </location>
</feature>
<sequence length="121" mass="13822">KVYGDIHGQFVDLMRLFARYKAPTDGEGGDLDSMDYLFLGDFVDRGAFSLETVVLLFALKVLHPGQIHLLRGNHEDPTINAIYGFRDECQRRLGEDPDDPDSCWNKFNRAFEWMPIAAIVE</sequence>
<dbReference type="EC" id="3.1.3.16" evidence="1"/>
<dbReference type="PRINTS" id="PR00114">
    <property type="entry name" value="STPHPHTASE"/>
</dbReference>
<dbReference type="PROSITE" id="PS00125">
    <property type="entry name" value="SER_THR_PHOSPHATASE"/>
    <property type="match status" value="1"/>
</dbReference>
<evidence type="ECO:0000256" key="1">
    <source>
        <dbReference type="RuleBase" id="RU004273"/>
    </source>
</evidence>
<comment type="similarity">
    <text evidence="1">Belongs to the PPP phosphatase family.</text>
</comment>
<dbReference type="Pfam" id="PF00149">
    <property type="entry name" value="Metallophos"/>
    <property type="match status" value="1"/>
</dbReference>
<dbReference type="InterPro" id="IPR006186">
    <property type="entry name" value="Ser/Thr-sp_prot-phosphatase"/>
</dbReference>
<dbReference type="InterPro" id="IPR004843">
    <property type="entry name" value="Calcineurin-like_PHP"/>
</dbReference>
<dbReference type="Gene3D" id="3.60.21.10">
    <property type="match status" value="1"/>
</dbReference>
<accession>A0ABN9RPK7</accession>
<dbReference type="PANTHER" id="PTHR46422:SF4">
    <property type="entry name" value="SERINE_THREONINE-PROTEIN PHOSPHATASE BSL3"/>
    <property type="match status" value="1"/>
</dbReference>
<dbReference type="PANTHER" id="PTHR46422">
    <property type="entry name" value="SERINE/THREONINE-PROTEIN PHOSPHATASE BSL3"/>
    <property type="match status" value="1"/>
</dbReference>
<reference evidence="3" key="1">
    <citation type="submission" date="2023-10" db="EMBL/GenBank/DDBJ databases">
        <authorList>
            <person name="Chen Y."/>
            <person name="Shah S."/>
            <person name="Dougan E. K."/>
            <person name="Thang M."/>
            <person name="Chan C."/>
        </authorList>
    </citation>
    <scope>NUCLEOTIDE SEQUENCE [LARGE SCALE GENOMIC DNA]</scope>
</reference>
<evidence type="ECO:0000259" key="2">
    <source>
        <dbReference type="PROSITE" id="PS00125"/>
    </source>
</evidence>
<evidence type="ECO:0000313" key="4">
    <source>
        <dbReference type="Proteomes" id="UP001189429"/>
    </source>
</evidence>
<gene>
    <name evidence="3" type="ORF">PCOR1329_LOCUS22538</name>
</gene>
<keyword evidence="4" id="KW-1185">Reference proteome</keyword>
<dbReference type="SUPFAM" id="SSF56300">
    <property type="entry name" value="Metallo-dependent phosphatases"/>
    <property type="match status" value="1"/>
</dbReference>
<protein>
    <recommendedName>
        <fullName evidence="1">Serine/threonine-protein phosphatase</fullName>
        <ecNumber evidence="1">3.1.3.16</ecNumber>
    </recommendedName>
</protein>